<dbReference type="SUPFAM" id="SSF160467">
    <property type="entry name" value="PH0987 N-terminal domain-like"/>
    <property type="match status" value="1"/>
</dbReference>
<keyword evidence="1" id="KW-0547">Nucleotide-binding</keyword>
<dbReference type="AlphaFoldDB" id="G7V6R1"/>
<dbReference type="EMBL" id="CP003096">
    <property type="protein sequence ID" value="AER66020.1"/>
    <property type="molecule type" value="Genomic_DNA"/>
</dbReference>
<sequence length="249" mass="27463">MLEEATYPRILHAGDSCVVVEFGSTISLDINGQVQSLRRALENKNIPGIKELIPTYRSLAIYFDPLEIPLEKLKSTLTSLSTMDEENITTGGTLIVIPVCYGGELGPDIENVAQHNNLSVEEVIEIHSRPDYYCYMLGFTPGFSYLGGMDERIATPRLETPRTLIPAGSVGIAGKQTGIYPIDSPGGWQLIGRTPLKMFDPKSEKPTLIEAGYWVRFKPISFEEYQSISSEVAKGTYLPEILTKEGASQ</sequence>
<dbReference type="SMART" id="SM00796">
    <property type="entry name" value="AHS1"/>
    <property type="match status" value="1"/>
</dbReference>
<dbReference type="Gene3D" id="2.40.100.10">
    <property type="entry name" value="Cyclophilin-like"/>
    <property type="match status" value="1"/>
</dbReference>
<dbReference type="NCBIfam" id="TIGR00370">
    <property type="entry name" value="5-oxoprolinase subunit PxpB"/>
    <property type="match status" value="1"/>
</dbReference>
<dbReference type="PANTHER" id="PTHR34698:SF2">
    <property type="entry name" value="5-OXOPROLINASE SUBUNIT B"/>
    <property type="match status" value="1"/>
</dbReference>
<proteinExistence type="predicted"/>
<keyword evidence="6" id="KW-1185">Reference proteome</keyword>
<reference evidence="5 6" key="2">
    <citation type="journal article" date="2012" name="Stand. Genomic Sci.">
        <title>Genome sequence of the moderately thermophilic, amino-acid-degrading and sulfur-reducing bacterium Thermovirga lienii type strain (Cas60314(T)).</title>
        <authorList>
            <person name="Goker M."/>
            <person name="Saunders E."/>
            <person name="Lapidus A."/>
            <person name="Nolan M."/>
            <person name="Lucas S."/>
            <person name="Hammon N."/>
            <person name="Deshpande S."/>
            <person name="Cheng J.F."/>
            <person name="Han C."/>
            <person name="Tapia R."/>
            <person name="Goodwin L.A."/>
            <person name="Pitluck S."/>
            <person name="Liolios K."/>
            <person name="Mavromatis K."/>
            <person name="Pagani I."/>
            <person name="Ivanova N."/>
            <person name="Mikhailova N."/>
            <person name="Pati A."/>
            <person name="Chen A."/>
            <person name="Palaniappan K."/>
            <person name="Land M."/>
            <person name="Chang Y.J."/>
            <person name="Jeffries C.D."/>
            <person name="Brambilla E.M."/>
            <person name="Rohde M."/>
            <person name="Spring S."/>
            <person name="Detter J.C."/>
            <person name="Woyke T."/>
            <person name="Bristow J."/>
            <person name="Eisen J.A."/>
            <person name="Markowitz V."/>
            <person name="Hugenholtz P."/>
            <person name="Kyrpides N.C."/>
            <person name="Klenk H.P."/>
        </authorList>
    </citation>
    <scope>NUCLEOTIDE SEQUENCE [LARGE SCALE GENOMIC DNA]</scope>
    <source>
        <strain evidence="6">ATCC BAA-1197 / DSM 17291 / Cas60314</strain>
    </source>
</reference>
<evidence type="ECO:0000313" key="6">
    <source>
        <dbReference type="Proteomes" id="UP000005868"/>
    </source>
</evidence>
<dbReference type="Gene3D" id="3.30.1360.40">
    <property type="match status" value="1"/>
</dbReference>
<accession>G7V6R1</accession>
<evidence type="ECO:0000313" key="5">
    <source>
        <dbReference type="EMBL" id="AER66020.1"/>
    </source>
</evidence>
<feature type="domain" description="Carboxyltransferase" evidence="4">
    <location>
        <begin position="8"/>
        <end position="209"/>
    </location>
</feature>
<organism evidence="5 6">
    <name type="scientific">Thermovirga lienii (strain ATCC BAA-1197 / DSM 17291 / Cas60314)</name>
    <dbReference type="NCBI Taxonomy" id="580340"/>
    <lineage>
        <taxon>Bacteria</taxon>
        <taxon>Thermotogati</taxon>
        <taxon>Synergistota</taxon>
        <taxon>Synergistia</taxon>
        <taxon>Synergistales</taxon>
        <taxon>Thermovirgaceae</taxon>
        <taxon>Thermovirga</taxon>
    </lineage>
</organism>
<gene>
    <name evidence="5" type="ordered locus">Tlie_0280</name>
</gene>
<dbReference type="GO" id="GO:0016787">
    <property type="term" value="F:hydrolase activity"/>
    <property type="evidence" value="ECO:0007669"/>
    <property type="project" value="UniProtKB-KW"/>
</dbReference>
<keyword evidence="3" id="KW-0067">ATP-binding</keyword>
<reference evidence="6" key="1">
    <citation type="submission" date="2011-10" db="EMBL/GenBank/DDBJ databases">
        <title>The complete genome of chromosome of Thermovirga lienii DSM 17291.</title>
        <authorList>
            <consortium name="US DOE Joint Genome Institute (JGI-PGF)"/>
            <person name="Lucas S."/>
            <person name="Copeland A."/>
            <person name="Lapidus A."/>
            <person name="Glavina del Rio T."/>
            <person name="Dalin E."/>
            <person name="Tice H."/>
            <person name="Bruce D."/>
            <person name="Goodwin L."/>
            <person name="Pitluck S."/>
            <person name="Peters L."/>
            <person name="Mikhailova N."/>
            <person name="Saunders E."/>
            <person name="Kyrpides N."/>
            <person name="Mavromatis K."/>
            <person name="Ivanova N."/>
            <person name="Last F.I."/>
            <person name="Brettin T."/>
            <person name="Detter J.C."/>
            <person name="Han C."/>
            <person name="Larimer F."/>
            <person name="Land M."/>
            <person name="Hauser L."/>
            <person name="Markowitz V."/>
            <person name="Cheng J.-F."/>
            <person name="Hugenholtz P."/>
            <person name="Woyke T."/>
            <person name="Wu D."/>
            <person name="Spring S."/>
            <person name="Schroeder M."/>
            <person name="Brambilla E.-M."/>
            <person name="Klenk H.-P."/>
            <person name="Eisen J.A."/>
        </authorList>
    </citation>
    <scope>NUCLEOTIDE SEQUENCE [LARGE SCALE GENOMIC DNA]</scope>
    <source>
        <strain evidence="6">ATCC BAA-1197 / DSM 17291 / Cas60314</strain>
    </source>
</reference>
<evidence type="ECO:0000256" key="2">
    <source>
        <dbReference type="ARBA" id="ARBA00022801"/>
    </source>
</evidence>
<evidence type="ECO:0000259" key="4">
    <source>
        <dbReference type="SMART" id="SM00796"/>
    </source>
</evidence>
<dbReference type="Proteomes" id="UP000005868">
    <property type="component" value="Chromosome"/>
</dbReference>
<dbReference type="InterPro" id="IPR010016">
    <property type="entry name" value="PxpB"/>
</dbReference>
<dbReference type="STRING" id="580340.Tlie_0280"/>
<dbReference type="InterPro" id="IPR003833">
    <property type="entry name" value="CT_C_D"/>
</dbReference>
<protein>
    <submittedName>
        <fullName evidence="5">Allophanate hydrolase subunit 1</fullName>
    </submittedName>
</protein>
<dbReference type="eggNOG" id="COG2049">
    <property type="taxonomic scope" value="Bacteria"/>
</dbReference>
<dbReference type="HOGENOM" id="CLU_020207_1_0_0"/>
<dbReference type="InterPro" id="IPR029000">
    <property type="entry name" value="Cyclophilin-like_dom_sf"/>
</dbReference>
<keyword evidence="2 5" id="KW-0378">Hydrolase</keyword>
<dbReference type="SUPFAM" id="SSF50891">
    <property type="entry name" value="Cyclophilin-like"/>
    <property type="match status" value="1"/>
</dbReference>
<name>G7V6R1_THELD</name>
<dbReference type="PANTHER" id="PTHR34698">
    <property type="entry name" value="5-OXOPROLINASE SUBUNIT B"/>
    <property type="match status" value="1"/>
</dbReference>
<dbReference type="GO" id="GO:0005524">
    <property type="term" value="F:ATP binding"/>
    <property type="evidence" value="ECO:0007669"/>
    <property type="project" value="UniProtKB-KW"/>
</dbReference>
<evidence type="ECO:0000256" key="3">
    <source>
        <dbReference type="ARBA" id="ARBA00022840"/>
    </source>
</evidence>
<dbReference type="KEGG" id="tli:Tlie_0280"/>
<dbReference type="Pfam" id="PF02682">
    <property type="entry name" value="CT_C_D"/>
    <property type="match status" value="1"/>
</dbReference>
<evidence type="ECO:0000256" key="1">
    <source>
        <dbReference type="ARBA" id="ARBA00022741"/>
    </source>
</evidence>